<evidence type="ECO:0000256" key="3">
    <source>
        <dbReference type="ARBA" id="ARBA00022840"/>
    </source>
</evidence>
<gene>
    <name evidence="5" type="primary">istB</name>
    <name evidence="5" type="ORF">KHM83_19000</name>
</gene>
<dbReference type="PIRSF" id="PIRSF003073">
    <property type="entry name" value="DNAC_TnpB_IstB"/>
    <property type="match status" value="1"/>
</dbReference>
<dbReference type="Proteomes" id="UP000746471">
    <property type="component" value="Unassembled WGS sequence"/>
</dbReference>
<dbReference type="InterPro" id="IPR002611">
    <property type="entry name" value="IstB_ATP-bd"/>
</dbReference>
<evidence type="ECO:0000259" key="4">
    <source>
        <dbReference type="SMART" id="SM00382"/>
    </source>
</evidence>
<protein>
    <submittedName>
        <fullName evidence="5">IS21-like element helper ATPase IstB</fullName>
    </submittedName>
</protein>
<evidence type="ECO:0000313" key="6">
    <source>
        <dbReference type="Proteomes" id="UP000746471"/>
    </source>
</evidence>
<accession>A0ABS5PUB3</accession>
<dbReference type="InterPro" id="IPR003593">
    <property type="entry name" value="AAA+_ATPase"/>
</dbReference>
<keyword evidence="3" id="KW-0067">ATP-binding</keyword>
<evidence type="ECO:0000256" key="1">
    <source>
        <dbReference type="ARBA" id="ARBA00008059"/>
    </source>
</evidence>
<feature type="domain" description="AAA+ ATPase" evidence="4">
    <location>
        <begin position="97"/>
        <end position="230"/>
    </location>
</feature>
<comment type="caution">
    <text evidence="5">The sequence shown here is derived from an EMBL/GenBank/DDBJ whole genome shotgun (WGS) entry which is preliminary data.</text>
</comment>
<organism evidence="5 6">
    <name type="scientific">Fusibacter paucivorans</name>
    <dbReference type="NCBI Taxonomy" id="76009"/>
    <lineage>
        <taxon>Bacteria</taxon>
        <taxon>Bacillati</taxon>
        <taxon>Bacillota</taxon>
        <taxon>Clostridia</taxon>
        <taxon>Eubacteriales</taxon>
        <taxon>Eubacteriales Family XII. Incertae Sedis</taxon>
        <taxon>Fusibacter</taxon>
    </lineage>
</organism>
<dbReference type="SUPFAM" id="SSF52540">
    <property type="entry name" value="P-loop containing nucleoside triphosphate hydrolases"/>
    <property type="match status" value="1"/>
</dbReference>
<keyword evidence="6" id="KW-1185">Reference proteome</keyword>
<dbReference type="Gene3D" id="3.40.50.300">
    <property type="entry name" value="P-loop containing nucleotide triphosphate hydrolases"/>
    <property type="match status" value="1"/>
</dbReference>
<evidence type="ECO:0000256" key="2">
    <source>
        <dbReference type="ARBA" id="ARBA00022741"/>
    </source>
</evidence>
<dbReference type="SMART" id="SM00382">
    <property type="entry name" value="AAA"/>
    <property type="match status" value="1"/>
</dbReference>
<evidence type="ECO:0000313" key="5">
    <source>
        <dbReference type="EMBL" id="MBS7528758.1"/>
    </source>
</evidence>
<dbReference type="NCBIfam" id="NF038214">
    <property type="entry name" value="IS21_help_AAA"/>
    <property type="match status" value="1"/>
</dbReference>
<dbReference type="RefSeq" id="WP_213238613.1">
    <property type="nucleotide sequence ID" value="NZ_JAHBCL010000059.1"/>
</dbReference>
<dbReference type="CDD" id="cd00009">
    <property type="entry name" value="AAA"/>
    <property type="match status" value="1"/>
</dbReference>
<dbReference type="EMBL" id="JAHBCL010000059">
    <property type="protein sequence ID" value="MBS7528758.1"/>
    <property type="molecule type" value="Genomic_DNA"/>
</dbReference>
<dbReference type="PANTHER" id="PTHR30050:SF4">
    <property type="entry name" value="ATP-BINDING PROTEIN RV3427C IN INSERTION SEQUENCE-RELATED"/>
    <property type="match status" value="1"/>
</dbReference>
<name>A0ABS5PUB3_9FIRM</name>
<dbReference type="Pfam" id="PF01695">
    <property type="entry name" value="IstB_IS21"/>
    <property type="match status" value="1"/>
</dbReference>
<dbReference type="InterPro" id="IPR027417">
    <property type="entry name" value="P-loop_NTPase"/>
</dbReference>
<dbReference type="InterPro" id="IPR047661">
    <property type="entry name" value="IstB"/>
</dbReference>
<dbReference type="InterPro" id="IPR028350">
    <property type="entry name" value="DNAC/IstB-like"/>
</dbReference>
<reference evidence="5 6" key="1">
    <citation type="submission" date="2021-05" db="EMBL/GenBank/DDBJ databases">
        <title>Fusibacter ferrireducens sp. nov., an anaerobic, sulfur- and Fe-reducing bacterium isolated from the mangrove sediment.</title>
        <authorList>
            <person name="Qiu D."/>
        </authorList>
    </citation>
    <scope>NUCLEOTIDE SEQUENCE [LARGE SCALE GENOMIC DNA]</scope>
    <source>
        <strain evidence="5 6">DSM 12116</strain>
    </source>
</reference>
<proteinExistence type="inferred from homology"/>
<keyword evidence="2" id="KW-0547">Nucleotide-binding</keyword>
<dbReference type="PANTHER" id="PTHR30050">
    <property type="entry name" value="CHROMOSOMAL REPLICATION INITIATOR PROTEIN DNAA"/>
    <property type="match status" value="1"/>
</dbReference>
<sequence>MTERLMKAFDTLGFIHIPEVYDHHCESASENSISYLEFLLKLLEAEISAKNERAIKTNMKLSKLPYHKTIDTYDFEFQPSVDPRRINELLTLHFVEKHENVILLGPPGVGKTHLAVALAINAIQHRYTAYFITSHELIATIKENITSGKIHRKIKTFNKPDVLIIDEIGYTQMDDDVAHYFFQIISNRYEKGSLILTSNKTYGLWGEVFGDTIIATAILDRLLHHSTTINIKGNSYRIKEKKKAGFYASPSD</sequence>
<comment type="similarity">
    <text evidence="1">Belongs to the IS21/IS1162 putative ATP-binding protein family.</text>
</comment>